<feature type="region of interest" description="Disordered" evidence="1">
    <location>
        <begin position="1"/>
        <end position="95"/>
    </location>
</feature>
<name>A0A0D7AQR8_9AGAR</name>
<feature type="compositionally biased region" description="Basic and acidic residues" evidence="1">
    <location>
        <begin position="63"/>
        <end position="73"/>
    </location>
</feature>
<evidence type="ECO:0000313" key="3">
    <source>
        <dbReference type="Proteomes" id="UP000054007"/>
    </source>
</evidence>
<proteinExistence type="predicted"/>
<dbReference type="Proteomes" id="UP000054007">
    <property type="component" value="Unassembled WGS sequence"/>
</dbReference>
<dbReference type="EMBL" id="KN881503">
    <property type="protein sequence ID" value="KIY60577.1"/>
    <property type="molecule type" value="Genomic_DNA"/>
</dbReference>
<dbReference type="AlphaFoldDB" id="A0A0D7AQR8"/>
<evidence type="ECO:0000313" key="2">
    <source>
        <dbReference type="EMBL" id="KIY60577.1"/>
    </source>
</evidence>
<sequence length="309" mass="33708">MDSVRSMPTEAADTDSPASSTQPTGPATTQSDLPATTPSSPVSTAPERAVDKSVVPSNTGNEHPGDGGGDEHSPVTPAPASEPEPVRPKARPASRVKRPLIDVEGLDIDEEDLLERADEICITAPESLADVLAKMREKDAGVLGRKWDVFVADMVLLDSEEGFMKPLKALPVGTGASKRPKMLTDWQNAGRCRRLKDKGGRKSDAKEMPLLDAGDLAAFVKAFKGWYAELQPGWRKRDGELWAKDGVVAEDMGPLNTRGMCGWLSVAACLWWWGLCVFEDEDAEAKRIWQGYLEDAAWMLRVVRIRGER</sequence>
<feature type="compositionally biased region" description="Polar residues" evidence="1">
    <location>
        <begin position="16"/>
        <end position="43"/>
    </location>
</feature>
<gene>
    <name evidence="2" type="ORF">CYLTODRAFT_495582</name>
</gene>
<evidence type="ECO:0000256" key="1">
    <source>
        <dbReference type="SAM" id="MobiDB-lite"/>
    </source>
</evidence>
<keyword evidence="3" id="KW-1185">Reference proteome</keyword>
<organism evidence="2 3">
    <name type="scientific">Cylindrobasidium torrendii FP15055 ss-10</name>
    <dbReference type="NCBI Taxonomy" id="1314674"/>
    <lineage>
        <taxon>Eukaryota</taxon>
        <taxon>Fungi</taxon>
        <taxon>Dikarya</taxon>
        <taxon>Basidiomycota</taxon>
        <taxon>Agaricomycotina</taxon>
        <taxon>Agaricomycetes</taxon>
        <taxon>Agaricomycetidae</taxon>
        <taxon>Agaricales</taxon>
        <taxon>Marasmiineae</taxon>
        <taxon>Physalacriaceae</taxon>
        <taxon>Cylindrobasidium</taxon>
    </lineage>
</organism>
<protein>
    <submittedName>
        <fullName evidence="2">Uncharacterized protein</fullName>
    </submittedName>
</protein>
<dbReference type="OrthoDB" id="2803783at2759"/>
<accession>A0A0D7AQR8</accession>
<reference evidence="2 3" key="1">
    <citation type="journal article" date="2015" name="Fungal Genet. Biol.">
        <title>Evolution of novel wood decay mechanisms in Agaricales revealed by the genome sequences of Fistulina hepatica and Cylindrobasidium torrendii.</title>
        <authorList>
            <person name="Floudas D."/>
            <person name="Held B.W."/>
            <person name="Riley R."/>
            <person name="Nagy L.G."/>
            <person name="Koehler G."/>
            <person name="Ransdell A.S."/>
            <person name="Younus H."/>
            <person name="Chow J."/>
            <person name="Chiniquy J."/>
            <person name="Lipzen A."/>
            <person name="Tritt A."/>
            <person name="Sun H."/>
            <person name="Haridas S."/>
            <person name="LaButti K."/>
            <person name="Ohm R.A."/>
            <person name="Kues U."/>
            <person name="Blanchette R.A."/>
            <person name="Grigoriev I.V."/>
            <person name="Minto R.E."/>
            <person name="Hibbett D.S."/>
        </authorList>
    </citation>
    <scope>NUCLEOTIDE SEQUENCE [LARGE SCALE GENOMIC DNA]</scope>
    <source>
        <strain evidence="2 3">FP15055 ss-10</strain>
    </source>
</reference>